<organism evidence="1 2">
    <name type="scientific">Lacimicrobium alkaliphilum</name>
    <dbReference type="NCBI Taxonomy" id="1526571"/>
    <lineage>
        <taxon>Bacteria</taxon>
        <taxon>Pseudomonadati</taxon>
        <taxon>Pseudomonadota</taxon>
        <taxon>Gammaproteobacteria</taxon>
        <taxon>Alteromonadales</taxon>
        <taxon>Alteromonadaceae</taxon>
        <taxon>Lacimicrobium</taxon>
    </lineage>
</organism>
<dbReference type="EMBL" id="BMGJ01000003">
    <property type="protein sequence ID" value="GGD58694.1"/>
    <property type="molecule type" value="Genomic_DNA"/>
</dbReference>
<protein>
    <recommendedName>
        <fullName evidence="3">Transposase</fullName>
    </recommendedName>
</protein>
<evidence type="ECO:0008006" key="3">
    <source>
        <dbReference type="Google" id="ProtNLM"/>
    </source>
</evidence>
<proteinExistence type="predicted"/>
<keyword evidence="2" id="KW-1185">Reference proteome</keyword>
<name>A0ABQ1R5C7_9ALTE</name>
<gene>
    <name evidence="1" type="ORF">GCM10011357_12510</name>
</gene>
<evidence type="ECO:0000313" key="1">
    <source>
        <dbReference type="EMBL" id="GGD58694.1"/>
    </source>
</evidence>
<comment type="caution">
    <text evidence="1">The sequence shown here is derived from an EMBL/GenBank/DDBJ whole genome shotgun (WGS) entry which is preliminary data.</text>
</comment>
<evidence type="ECO:0000313" key="2">
    <source>
        <dbReference type="Proteomes" id="UP000614272"/>
    </source>
</evidence>
<reference evidence="2" key="1">
    <citation type="journal article" date="2019" name="Int. J. Syst. Evol. Microbiol.">
        <title>The Global Catalogue of Microorganisms (GCM) 10K type strain sequencing project: providing services to taxonomists for standard genome sequencing and annotation.</title>
        <authorList>
            <consortium name="The Broad Institute Genomics Platform"/>
            <consortium name="The Broad Institute Genome Sequencing Center for Infectious Disease"/>
            <person name="Wu L."/>
            <person name="Ma J."/>
        </authorList>
    </citation>
    <scope>NUCLEOTIDE SEQUENCE [LARGE SCALE GENOMIC DNA]</scope>
    <source>
        <strain evidence="2">CGMCC 1.12923</strain>
    </source>
</reference>
<dbReference type="Proteomes" id="UP000614272">
    <property type="component" value="Unassembled WGS sequence"/>
</dbReference>
<sequence length="59" mass="6776">MAAFFMYRMYSMPRSHGREKKVAMHRMYGMTGLSGTEFLADLLPAVQKLSRNAQAFPVF</sequence>
<accession>A0ABQ1R5C7</accession>